<evidence type="ECO:0000256" key="1">
    <source>
        <dbReference type="PROSITE-ProRule" id="PRU00076"/>
    </source>
</evidence>
<evidence type="ECO:0000259" key="4">
    <source>
        <dbReference type="PROSITE" id="PS50026"/>
    </source>
</evidence>
<dbReference type="PROSITE" id="PS00022">
    <property type="entry name" value="EGF_1"/>
    <property type="match status" value="1"/>
</dbReference>
<reference evidence="5" key="1">
    <citation type="submission" date="2021-02" db="EMBL/GenBank/DDBJ databases">
        <authorList>
            <person name="Nowell W R."/>
        </authorList>
    </citation>
    <scope>NUCLEOTIDE SEQUENCE</scope>
</reference>
<dbReference type="Gene3D" id="3.10.100.10">
    <property type="entry name" value="Mannose-Binding Protein A, subunit A"/>
    <property type="match status" value="1"/>
</dbReference>
<evidence type="ECO:0000256" key="3">
    <source>
        <dbReference type="SAM" id="Phobius"/>
    </source>
</evidence>
<name>A0A813SD38_ADIRI</name>
<dbReference type="InterPro" id="IPR000742">
    <property type="entry name" value="EGF"/>
</dbReference>
<dbReference type="InterPro" id="IPR016186">
    <property type="entry name" value="C-type_lectin-like/link_sf"/>
</dbReference>
<gene>
    <name evidence="5" type="ORF">XAT740_LOCUS2867</name>
</gene>
<evidence type="ECO:0000256" key="2">
    <source>
        <dbReference type="SAM" id="MobiDB-lite"/>
    </source>
</evidence>
<dbReference type="CDD" id="cd00054">
    <property type="entry name" value="EGF_CA"/>
    <property type="match status" value="1"/>
</dbReference>
<dbReference type="InterPro" id="IPR016187">
    <property type="entry name" value="CTDL_fold"/>
</dbReference>
<dbReference type="AlphaFoldDB" id="A0A813SD38"/>
<feature type="transmembrane region" description="Helical" evidence="3">
    <location>
        <begin position="687"/>
        <end position="703"/>
    </location>
</feature>
<evidence type="ECO:0000313" key="5">
    <source>
        <dbReference type="EMBL" id="CAF0798779.1"/>
    </source>
</evidence>
<feature type="transmembrane region" description="Helical" evidence="3">
    <location>
        <begin position="254"/>
        <end position="278"/>
    </location>
</feature>
<keyword evidence="3" id="KW-1133">Transmembrane helix</keyword>
<organism evidence="5 6">
    <name type="scientific">Adineta ricciae</name>
    <name type="common">Rotifer</name>
    <dbReference type="NCBI Taxonomy" id="249248"/>
    <lineage>
        <taxon>Eukaryota</taxon>
        <taxon>Metazoa</taxon>
        <taxon>Spiralia</taxon>
        <taxon>Gnathifera</taxon>
        <taxon>Rotifera</taxon>
        <taxon>Eurotatoria</taxon>
        <taxon>Bdelloidea</taxon>
        <taxon>Adinetida</taxon>
        <taxon>Adinetidae</taxon>
        <taxon>Adineta</taxon>
    </lineage>
</organism>
<keyword evidence="1" id="KW-0245">EGF-like domain</keyword>
<feature type="transmembrane region" description="Helical" evidence="3">
    <location>
        <begin position="400"/>
        <end position="417"/>
    </location>
</feature>
<feature type="transmembrane region" description="Helical" evidence="3">
    <location>
        <begin position="342"/>
        <end position="363"/>
    </location>
</feature>
<keyword evidence="3" id="KW-0472">Membrane</keyword>
<feature type="transmembrane region" description="Helical" evidence="3">
    <location>
        <begin position="831"/>
        <end position="850"/>
    </location>
</feature>
<protein>
    <recommendedName>
        <fullName evidence="4">EGF-like domain-containing protein</fullName>
    </recommendedName>
</protein>
<feature type="transmembrane region" description="Helical" evidence="3">
    <location>
        <begin position="628"/>
        <end position="654"/>
    </location>
</feature>
<accession>A0A813SD38</accession>
<keyword evidence="6" id="KW-1185">Reference proteome</keyword>
<feature type="compositionally biased region" description="Basic residues" evidence="2">
    <location>
        <begin position="1008"/>
        <end position="1017"/>
    </location>
</feature>
<feature type="transmembrane region" description="Helical" evidence="3">
    <location>
        <begin position="519"/>
        <end position="537"/>
    </location>
</feature>
<dbReference type="PROSITE" id="PS50026">
    <property type="entry name" value="EGF_3"/>
    <property type="match status" value="1"/>
</dbReference>
<feature type="region of interest" description="Disordered" evidence="2">
    <location>
        <begin position="996"/>
        <end position="1017"/>
    </location>
</feature>
<comment type="caution">
    <text evidence="1">Lacks conserved residue(s) required for the propagation of feature annotation.</text>
</comment>
<feature type="disulfide bond" evidence="1">
    <location>
        <begin position="238"/>
        <end position="247"/>
    </location>
</feature>
<dbReference type="SUPFAM" id="SSF56436">
    <property type="entry name" value="C-type lectin-like"/>
    <property type="match status" value="1"/>
</dbReference>
<keyword evidence="1" id="KW-1015">Disulfide bond</keyword>
<feature type="transmembrane region" description="Helical" evidence="3">
    <location>
        <begin position="774"/>
        <end position="795"/>
    </location>
</feature>
<dbReference type="Proteomes" id="UP000663828">
    <property type="component" value="Unassembled WGS sequence"/>
</dbReference>
<proteinExistence type="predicted"/>
<sequence length="1017" mass="119385">MVSSINPTDIFSFKDKILSIMDTIDQYKCPKGWERFGSSCYYLSNTTSRISQAKKTCNHTYLTDSQLIRIKSIVELIYAAHHLMRNNLVESLIEIDPYSFKEQIMKSKFSKINEKQWKSAIEKIRDFRRIDFKQKKKMESSPITIDRSVDSQIDDSNQLNDIRHVCDEFIWNAINMDSTIFVLTRDFTSNKFICSINNIEEYAKYSYICEYVTHNCSANNTCGNHGYCINYPVTQCLCYFYREGLSCEKYSRGFLQIIIGLVLIGLSVYSSLIIKLLIKCYKRIRNGSDKRVDKKKKNDRRQMRVFVNDLMKSLSCVACSYCRTSDNNEHIMADEQKYIHRLFVILLMLFFIVCGTIPTYFHWNSFNVDKSNSIILTKKINEMINQCGNKSIFNINKSNFYFWVTIFWFVFCFLIWLKTCKCGIRNNFVFLFEFLSELNLGKCLTPIEPFRQRNSVETSVILSLVMIDILISLEQTLFDIKQLWTQGVIYHFVSRAFIPLLKSLRYYPIFLSLQQRDRYVLSLSIIYILSLIGYMIIRGCFCLDFLPDSSIFSLFDQINTYVQFGNLIFLYGLLKNLTQYLFLSYISAELIVRLFYNSYCIEKTSEETVQSMNKSFWNKKISTKFSQIPITTITMCSYTIAFTLLIYLTCMFAFQPMIKTNFTSLIIFLVEYFFDIEIDLFSFDTQIILSSILTTSFFSYQLYRGLMEPVKNLQNPNDNLLELLKSTEESRIHDSLRYLSFVFLNIIGGYYIWFHLIFFVVMLIWPISLPLFTHWLRIFSHLFSFVVPLLVLYGLKHCLPRLWSTFVFTSNQNQNEENNRKSNEKMKLNRNYYGFLVYVTFILSCHITIIETAKRLISAFVIVIFEMSRLNSSCFIRRWESSDSSYMAYLSYLHMEKTYRIPTEISPEPNDIVVDNNENDYSSIRSDTQRPIQSNDDDNWDASIIGRSRIGSQSSFAKEQYSDSSSGVKSVITTSQQIDSRNLSLSRAALKILLRSPLNSEKDSPQVKMRHKREADF</sequence>
<dbReference type="EMBL" id="CAJNOR010000105">
    <property type="protein sequence ID" value="CAF0798779.1"/>
    <property type="molecule type" value="Genomic_DNA"/>
</dbReference>
<comment type="caution">
    <text evidence="5">The sequence shown here is derived from an EMBL/GenBank/DDBJ whole genome shotgun (WGS) entry which is preliminary data.</text>
</comment>
<evidence type="ECO:0000313" key="6">
    <source>
        <dbReference type="Proteomes" id="UP000663828"/>
    </source>
</evidence>
<feature type="transmembrane region" description="Helical" evidence="3">
    <location>
        <begin position="741"/>
        <end position="768"/>
    </location>
</feature>
<feature type="compositionally biased region" description="Polar residues" evidence="2">
    <location>
        <begin position="919"/>
        <end position="934"/>
    </location>
</feature>
<feature type="domain" description="EGF-like" evidence="4">
    <location>
        <begin position="212"/>
        <end position="248"/>
    </location>
</feature>
<feature type="region of interest" description="Disordered" evidence="2">
    <location>
        <begin position="910"/>
        <end position="940"/>
    </location>
</feature>
<keyword evidence="3" id="KW-0812">Transmembrane</keyword>